<organism evidence="2 3">
    <name type="scientific">Phytophthora fragariaefolia</name>
    <dbReference type="NCBI Taxonomy" id="1490495"/>
    <lineage>
        <taxon>Eukaryota</taxon>
        <taxon>Sar</taxon>
        <taxon>Stramenopiles</taxon>
        <taxon>Oomycota</taxon>
        <taxon>Peronosporomycetes</taxon>
        <taxon>Peronosporales</taxon>
        <taxon>Peronosporaceae</taxon>
        <taxon>Phytophthora</taxon>
    </lineage>
</organism>
<comment type="caution">
    <text evidence="2">The sequence shown here is derived from an EMBL/GenBank/DDBJ whole genome shotgun (WGS) entry which is preliminary data.</text>
</comment>
<proteinExistence type="predicted"/>
<gene>
    <name evidence="2" type="ORF">Pfra01_000868200</name>
</gene>
<sequence>MKSLLPEANISYEEFLATLQHIEQGIVIVNALKPGEVSQYPHSLAKQFVAFFVVFRAHDISAPWSSEIIPSLAKSVASYIDMLFGQFDLTLLKFPSSVALYLILVGIVLMSIMLTMVLNAYDEVRKKNYREAANMTLANRIPSICWDAVCNLYVMLIGGDAVGSHGKIRYLCKLADSLFRSANENVNEKMLQNLFNKVLRSNDNHAAVFRATLSAHSRSPHHRFNAMKTSVKGDDGMEDFFTVHIRTRSCDLNRELKAIFTTN</sequence>
<name>A0A9W6X9A8_9STRA</name>
<keyword evidence="1" id="KW-0472">Membrane</keyword>
<accession>A0A9W6X9A8</accession>
<evidence type="ECO:0000256" key="1">
    <source>
        <dbReference type="SAM" id="Phobius"/>
    </source>
</evidence>
<dbReference type="EMBL" id="BSXT01000796">
    <property type="protein sequence ID" value="GMF34137.1"/>
    <property type="molecule type" value="Genomic_DNA"/>
</dbReference>
<reference evidence="2" key="1">
    <citation type="submission" date="2023-04" db="EMBL/GenBank/DDBJ databases">
        <title>Phytophthora fragariaefolia NBRC 109709.</title>
        <authorList>
            <person name="Ichikawa N."/>
            <person name="Sato H."/>
            <person name="Tonouchi N."/>
        </authorList>
    </citation>
    <scope>NUCLEOTIDE SEQUENCE</scope>
    <source>
        <strain evidence="2">NBRC 109709</strain>
    </source>
</reference>
<keyword evidence="1" id="KW-0812">Transmembrane</keyword>
<evidence type="ECO:0000313" key="3">
    <source>
        <dbReference type="Proteomes" id="UP001165121"/>
    </source>
</evidence>
<dbReference type="Proteomes" id="UP001165121">
    <property type="component" value="Unassembled WGS sequence"/>
</dbReference>
<protein>
    <submittedName>
        <fullName evidence="2">Unnamed protein product</fullName>
    </submittedName>
</protein>
<dbReference type="OrthoDB" id="444119at2759"/>
<dbReference type="AlphaFoldDB" id="A0A9W6X9A8"/>
<feature type="transmembrane region" description="Helical" evidence="1">
    <location>
        <begin position="98"/>
        <end position="121"/>
    </location>
</feature>
<keyword evidence="1" id="KW-1133">Transmembrane helix</keyword>
<evidence type="ECO:0000313" key="2">
    <source>
        <dbReference type="EMBL" id="GMF34137.1"/>
    </source>
</evidence>
<keyword evidence="3" id="KW-1185">Reference proteome</keyword>